<evidence type="ECO:0000313" key="2">
    <source>
        <dbReference type="Proteomes" id="UP000826212"/>
    </source>
</evidence>
<dbReference type="Proteomes" id="UP000826212">
    <property type="component" value="Chromosome"/>
</dbReference>
<proteinExistence type="predicted"/>
<protein>
    <submittedName>
        <fullName evidence="1">DUF4136 domain-containing protein</fullName>
    </submittedName>
</protein>
<keyword evidence="2" id="KW-1185">Reference proteome</keyword>
<name>A0AC61NBN0_9BACT</name>
<gene>
    <name evidence="1" type="ORF">K4L44_09710</name>
</gene>
<dbReference type="EMBL" id="CP081303">
    <property type="protein sequence ID" value="QZE12863.1"/>
    <property type="molecule type" value="Genomic_DNA"/>
</dbReference>
<evidence type="ECO:0000313" key="1">
    <source>
        <dbReference type="EMBL" id="QZE12863.1"/>
    </source>
</evidence>
<accession>A0AC61NBN0</accession>
<organism evidence="1 2">
    <name type="scientific">Halosquirtibacter laminarini</name>
    <dbReference type="NCBI Taxonomy" id="3374600"/>
    <lineage>
        <taxon>Bacteria</taxon>
        <taxon>Pseudomonadati</taxon>
        <taxon>Bacteroidota</taxon>
        <taxon>Bacteroidia</taxon>
        <taxon>Marinilabiliales</taxon>
        <taxon>Prolixibacteraceae</taxon>
        <taxon>Halosquirtibacter</taxon>
    </lineage>
</organism>
<reference evidence="1" key="1">
    <citation type="submission" date="2021-08" db="EMBL/GenBank/DDBJ databases">
        <title>Novel anaerobic bacterium isolated from sea squirt in East Sea, Republic of Korea.</title>
        <authorList>
            <person name="Nguyen T.H."/>
            <person name="Li Z."/>
            <person name="Lee Y.-J."/>
            <person name="Ko J."/>
            <person name="Kim S.-G."/>
        </authorList>
    </citation>
    <scope>NUCLEOTIDE SEQUENCE</scope>
    <source>
        <strain evidence="1">KCTC 25031</strain>
    </source>
</reference>
<sequence length="220" mass="25839">MKRRICIYSFIVLFGLLLFASCDDRGPETISDYDVVYTNYDNKEDFSKVKTYHMPDSVVFILSKDDYGVVNHNYDQTLLESVKSNLDALGWTEVPYEDLGTVEPDVFVTVSAITATWVQQYWYDDWWDYWDWYPFYPDWGWGPGYYPWFGYPVYYTTYDTGTVFIEMTDPSKTDQNKKQIPVIWVGAINGLLEGSQVNQRIQKNVDQAFYQSPYLKGDIN</sequence>